<protein>
    <recommendedName>
        <fullName evidence="4">Arsenate reductase</fullName>
        <ecNumber evidence="4">1.20.4.1</ecNumber>
    </recommendedName>
</protein>
<dbReference type="PANTHER" id="PTHR30041:SF4">
    <property type="entry name" value="ARSENATE REDUCTASE"/>
    <property type="match status" value="1"/>
</dbReference>
<proteinExistence type="inferred from homology"/>
<dbReference type="PROSITE" id="PS51353">
    <property type="entry name" value="ARSC"/>
    <property type="match status" value="1"/>
</dbReference>
<comment type="similarity">
    <text evidence="1 3 4">Belongs to the ArsC family.</text>
</comment>
<organism evidence="5 6">
    <name type="scientific">Photobacterium sp. (strain ATCC 43367)</name>
    <dbReference type="NCBI Taxonomy" id="379097"/>
    <lineage>
        <taxon>Bacteria</taxon>
        <taxon>Pseudomonadati</taxon>
        <taxon>Pseudomonadota</taxon>
        <taxon>Gammaproteobacteria</taxon>
        <taxon>Vibrionales</taxon>
        <taxon>Vibrionaceae</taxon>
        <taxon>Vibrio</taxon>
        <taxon>Vibrio oreintalis group</taxon>
    </lineage>
</organism>
<dbReference type="SUPFAM" id="SSF52833">
    <property type="entry name" value="Thioredoxin-like"/>
    <property type="match status" value="1"/>
</dbReference>
<dbReference type="InterPro" id="IPR036249">
    <property type="entry name" value="Thioredoxin-like_sf"/>
</dbReference>
<dbReference type="EMBL" id="JRWP01000060">
    <property type="protein sequence ID" value="KGY06888.1"/>
    <property type="molecule type" value="Genomic_DNA"/>
</dbReference>
<comment type="catalytic activity">
    <reaction evidence="4">
        <text>[glutaredoxin]-dithiol + arsenate + glutathione + H(+) = glutathionyl-S-S-[glutaredoxin] + arsenite + H2O</text>
        <dbReference type="Rhea" id="RHEA:22016"/>
        <dbReference type="Rhea" id="RHEA-COMP:10729"/>
        <dbReference type="Rhea" id="RHEA-COMP:17668"/>
        <dbReference type="ChEBI" id="CHEBI:15377"/>
        <dbReference type="ChEBI" id="CHEBI:15378"/>
        <dbReference type="ChEBI" id="CHEBI:29242"/>
        <dbReference type="ChEBI" id="CHEBI:29950"/>
        <dbReference type="ChEBI" id="CHEBI:48597"/>
        <dbReference type="ChEBI" id="CHEBI:57925"/>
        <dbReference type="ChEBI" id="CHEBI:146199"/>
        <dbReference type="EC" id="1.20.4.1"/>
    </reaction>
</comment>
<evidence type="ECO:0000256" key="2">
    <source>
        <dbReference type="ARBA" id="ARBA00023002"/>
    </source>
</evidence>
<name>A0A0A5JFW6_PHOS4</name>
<dbReference type="STRING" id="379097.SE23_18405"/>
<dbReference type="InterPro" id="IPR006660">
    <property type="entry name" value="Arsenate_reductase-like"/>
</dbReference>
<dbReference type="Proteomes" id="UP000030451">
    <property type="component" value="Unassembled WGS sequence"/>
</dbReference>
<dbReference type="OrthoDB" id="9790554at2"/>
<dbReference type="Pfam" id="PF03960">
    <property type="entry name" value="ArsC"/>
    <property type="match status" value="1"/>
</dbReference>
<comment type="caution">
    <text evidence="5">The sequence shown here is derived from an EMBL/GenBank/DDBJ whole genome shotgun (WGS) entry which is preliminary data.</text>
</comment>
<reference evidence="5 6" key="1">
    <citation type="submission" date="2014-10" db="EMBL/GenBank/DDBJ databases">
        <title>Genome sequencing of Vibrio sinaloensis T08.</title>
        <authorList>
            <person name="Chan K.-G."/>
            <person name="Mohamad N.I."/>
        </authorList>
    </citation>
    <scope>NUCLEOTIDE SEQUENCE [LARGE SCALE GENOMIC DNA]</scope>
    <source>
        <strain evidence="5 6">T08</strain>
    </source>
</reference>
<dbReference type="EC" id="1.20.4.1" evidence="4"/>
<dbReference type="InterPro" id="IPR006659">
    <property type="entry name" value="Arsenate_reductase"/>
</dbReference>
<evidence type="ECO:0000313" key="5">
    <source>
        <dbReference type="EMBL" id="KGY06888.1"/>
    </source>
</evidence>
<evidence type="ECO:0000313" key="6">
    <source>
        <dbReference type="Proteomes" id="UP000030451"/>
    </source>
</evidence>
<dbReference type="AlphaFoldDB" id="A0A0A5JFW6"/>
<gene>
    <name evidence="5" type="ORF">NM06_19945</name>
</gene>
<dbReference type="CDD" id="cd03034">
    <property type="entry name" value="ArsC_ArsC"/>
    <property type="match status" value="1"/>
</dbReference>
<sequence length="114" mass="12912">MSVVIIHNPRCSKSRQTLALLEEKGIEPEVVKYLDTPLSIEKLKTLYTQLGVENVRAMMRTKEALYKELDLAEADDETLFSAMANNPKLIERPIVVNNGQARHGRPPEQVLEIL</sequence>
<evidence type="ECO:0000256" key="4">
    <source>
        <dbReference type="RuleBase" id="RU362029"/>
    </source>
</evidence>
<accession>A0A0A5JFW6</accession>
<dbReference type="NCBIfam" id="TIGR00014">
    <property type="entry name" value="arsC"/>
    <property type="match status" value="1"/>
</dbReference>
<dbReference type="PANTHER" id="PTHR30041">
    <property type="entry name" value="ARSENATE REDUCTASE"/>
    <property type="match status" value="1"/>
</dbReference>
<dbReference type="Gene3D" id="3.40.30.10">
    <property type="entry name" value="Glutaredoxin"/>
    <property type="match status" value="1"/>
</dbReference>
<evidence type="ECO:0000256" key="3">
    <source>
        <dbReference type="PROSITE-ProRule" id="PRU01282"/>
    </source>
</evidence>
<dbReference type="RefSeq" id="WP_038193299.1">
    <property type="nucleotide sequence ID" value="NZ_JRWP01000060.1"/>
</dbReference>
<keyword evidence="2 4" id="KW-0560">Oxidoreductase</keyword>
<dbReference type="GO" id="GO:0008794">
    <property type="term" value="F:arsenate reductase (glutaredoxin) activity"/>
    <property type="evidence" value="ECO:0007669"/>
    <property type="project" value="UniProtKB-UniRule"/>
</dbReference>
<evidence type="ECO:0000256" key="1">
    <source>
        <dbReference type="ARBA" id="ARBA00007198"/>
    </source>
</evidence>